<organism evidence="1 2">
    <name type="scientific">Mus spicilegus</name>
    <name type="common">Mound-building mouse</name>
    <dbReference type="NCBI Taxonomy" id="10103"/>
    <lineage>
        <taxon>Eukaryota</taxon>
        <taxon>Metazoa</taxon>
        <taxon>Chordata</taxon>
        <taxon>Craniata</taxon>
        <taxon>Vertebrata</taxon>
        <taxon>Euteleostomi</taxon>
        <taxon>Mammalia</taxon>
        <taxon>Eutheria</taxon>
        <taxon>Euarchontoglires</taxon>
        <taxon>Glires</taxon>
        <taxon>Rodentia</taxon>
        <taxon>Myomorpha</taxon>
        <taxon>Muroidea</taxon>
        <taxon>Muridae</taxon>
        <taxon>Murinae</taxon>
        <taxon>Mus</taxon>
        <taxon>Mus</taxon>
    </lineage>
</organism>
<dbReference type="AlphaFoldDB" id="A0A8C6I457"/>
<dbReference type="Proteomes" id="UP000694415">
    <property type="component" value="Unplaced"/>
</dbReference>
<evidence type="ECO:0000313" key="2">
    <source>
        <dbReference type="Proteomes" id="UP000694415"/>
    </source>
</evidence>
<keyword evidence="2" id="KW-1185">Reference proteome</keyword>
<reference evidence="1" key="2">
    <citation type="submission" date="2025-09" db="UniProtKB">
        <authorList>
            <consortium name="Ensembl"/>
        </authorList>
    </citation>
    <scope>IDENTIFICATION</scope>
</reference>
<protein>
    <submittedName>
        <fullName evidence="1">Uncharacterized protein</fullName>
    </submittedName>
</protein>
<accession>A0A8C6I457</accession>
<name>A0A8C6I457_MUSSI</name>
<reference evidence="1" key="1">
    <citation type="submission" date="2025-08" db="UniProtKB">
        <authorList>
            <consortium name="Ensembl"/>
        </authorList>
    </citation>
    <scope>IDENTIFICATION</scope>
</reference>
<sequence length="115" mass="12874">MTPGSLKYTVTESTLQTLNEILTTAFPEHAWRGATSVTQGVQNQEDLKLTLCIPTEMQIIPKPSRHQGQPKRQHPVLLQTMSSAYMSSCTCHPAQSTNVRVSPEALARCCFQRRF</sequence>
<dbReference type="Ensembl" id="ENSMSIT00000039081.1">
    <property type="protein sequence ID" value="ENSMSIP00000031013.1"/>
    <property type="gene ID" value="ENSMSIG00000025965.1"/>
</dbReference>
<proteinExistence type="predicted"/>
<evidence type="ECO:0000313" key="1">
    <source>
        <dbReference type="Ensembl" id="ENSMSIP00000031013.1"/>
    </source>
</evidence>